<dbReference type="EMBL" id="QKYT01000163">
    <property type="protein sequence ID" value="RIA91046.1"/>
    <property type="molecule type" value="Genomic_DNA"/>
</dbReference>
<protein>
    <submittedName>
        <fullName evidence="2">Uncharacterized protein</fullName>
    </submittedName>
</protein>
<organism evidence="2 3">
    <name type="scientific">Glomus cerebriforme</name>
    <dbReference type="NCBI Taxonomy" id="658196"/>
    <lineage>
        <taxon>Eukaryota</taxon>
        <taxon>Fungi</taxon>
        <taxon>Fungi incertae sedis</taxon>
        <taxon>Mucoromycota</taxon>
        <taxon>Glomeromycotina</taxon>
        <taxon>Glomeromycetes</taxon>
        <taxon>Glomerales</taxon>
        <taxon>Glomeraceae</taxon>
        <taxon>Glomus</taxon>
    </lineage>
</organism>
<feature type="region of interest" description="Disordered" evidence="1">
    <location>
        <begin position="734"/>
        <end position="788"/>
    </location>
</feature>
<dbReference type="Proteomes" id="UP000265703">
    <property type="component" value="Unassembled WGS sequence"/>
</dbReference>
<name>A0A397T2C4_9GLOM</name>
<dbReference type="AlphaFoldDB" id="A0A397T2C4"/>
<feature type="compositionally biased region" description="Acidic residues" evidence="1">
    <location>
        <begin position="734"/>
        <end position="748"/>
    </location>
</feature>
<feature type="region of interest" description="Disordered" evidence="1">
    <location>
        <begin position="139"/>
        <end position="188"/>
    </location>
</feature>
<gene>
    <name evidence="2" type="ORF">C1645_822527</name>
</gene>
<sequence length="868" mass="100596">MSVVLRSIKYSNFMLPEEYHTHSYFKRIEANFWQLKHYLNFRLKNDEIIVPWNIVYDDWKSSLNLISRSSIKKISSSITSFCKELLEICETFEGSAVRQSCEEFYNEFYQLNLNKQITERIKVLDTSIFSDRKSSKLLRNASNKKRSSESNKASSNCHEKPGKSVINNEEEEMPNIESPLKKIKTADRAENMDGCKENRMQSTSENSMISLETDDEIDYNHDIDPNIESDLLEQQIPVQNHSKYPNQDSPDNIWLLPSGNPIDEVIRGPENLHKSHPSCLGIIRIGSKIRKPEWIEQKDWNYLQTSIEYPNYKLTSNVENLVKELLETNSLMEYKQCVCKAKFKNEIDKEMEFVTDVFYGCEGEIYLKASANQRLLRRNLKPDDDKPLGMKVDGSFHSPGEESLEIGMVELSGGYLTSDLPRYLKDLVKGYWGCRDLLNDIVRKYNRGDYKIFRRLRSWFFHIHGLEVQIWGMDLPVSKSYRMFLIGAFRLPISWEDHHELVNALRILRNLGRGLDDTLKILEELKKSHRRNSVLHSHSSILKSHMGDAKSSPKKPAGKNSRFINPLMYHDYNDSDYTDPPSPSPRTSDLWPRSLGLSKGLVTRLGKGIERKNFSELEEGAIEANREETLCWCFYTREFKRMYKDFMVSNKVGEKKAKGQVYDFIIKQLPDTKHKTLCRQTQKALRIDDLFEKIGMDKLQYIKTYSADTISKFTDLQIQTIIDHFTEKPNMEFTDEAEDEEQDDEVPEGSDQNNVLEVLPPKESTTPIPLAHISNSSDDSKEAGPSNSLEAEDDYYKILLEDCAKDCVYFDSTPQSVKETNESDDDGYNGYGGYNEYGDRDRGYYYRDGRYERKVSPMMSPIISPVTA</sequence>
<feature type="region of interest" description="Disordered" evidence="1">
    <location>
        <begin position="816"/>
        <end position="839"/>
    </location>
</feature>
<dbReference type="OrthoDB" id="2425129at2759"/>
<proteinExistence type="predicted"/>
<reference evidence="2 3" key="1">
    <citation type="submission" date="2018-06" db="EMBL/GenBank/DDBJ databases">
        <title>Comparative genomics reveals the genomic features of Rhizophagus irregularis, R. cerebriforme, R. diaphanum and Gigaspora rosea, and their symbiotic lifestyle signature.</title>
        <authorList>
            <person name="Morin E."/>
            <person name="San Clemente H."/>
            <person name="Chen E.C.H."/>
            <person name="De La Providencia I."/>
            <person name="Hainaut M."/>
            <person name="Kuo A."/>
            <person name="Kohler A."/>
            <person name="Murat C."/>
            <person name="Tang N."/>
            <person name="Roy S."/>
            <person name="Loubradou J."/>
            <person name="Henrissat B."/>
            <person name="Grigoriev I.V."/>
            <person name="Corradi N."/>
            <person name="Roux C."/>
            <person name="Martin F.M."/>
        </authorList>
    </citation>
    <scope>NUCLEOTIDE SEQUENCE [LARGE SCALE GENOMIC DNA]</scope>
    <source>
        <strain evidence="2 3">DAOM 227022</strain>
    </source>
</reference>
<evidence type="ECO:0000313" key="3">
    <source>
        <dbReference type="Proteomes" id="UP000265703"/>
    </source>
</evidence>
<evidence type="ECO:0000313" key="2">
    <source>
        <dbReference type="EMBL" id="RIA91046.1"/>
    </source>
</evidence>
<accession>A0A397T2C4</accession>
<keyword evidence="3" id="KW-1185">Reference proteome</keyword>
<evidence type="ECO:0000256" key="1">
    <source>
        <dbReference type="SAM" id="MobiDB-lite"/>
    </source>
</evidence>
<comment type="caution">
    <text evidence="2">The sequence shown here is derived from an EMBL/GenBank/DDBJ whole genome shotgun (WGS) entry which is preliminary data.</text>
</comment>
<feature type="compositionally biased region" description="Polar residues" evidence="1">
    <location>
        <begin position="763"/>
        <end position="777"/>
    </location>
</feature>